<dbReference type="InParanoid" id="A0A6P8SK32"/>
<evidence type="ECO:0000313" key="8">
    <source>
        <dbReference type="Proteomes" id="UP000515159"/>
    </source>
</evidence>
<dbReference type="PROSITE" id="PS00028">
    <property type="entry name" value="ZINC_FINGER_C2H2_1"/>
    <property type="match status" value="1"/>
</dbReference>
<dbReference type="InterPro" id="IPR056345">
    <property type="entry name" value="Znf-C2H2_CIZ1"/>
</dbReference>
<evidence type="ECO:0000256" key="4">
    <source>
        <dbReference type="ARBA" id="ARBA00022833"/>
    </source>
</evidence>
<evidence type="ECO:0000313" key="9">
    <source>
        <dbReference type="RefSeq" id="XP_033816738.1"/>
    </source>
</evidence>
<keyword evidence="2" id="KW-0479">Metal-binding</keyword>
<dbReference type="GeneID" id="117367835"/>
<dbReference type="RefSeq" id="XP_033816738.1">
    <property type="nucleotide sequence ID" value="XM_033960847.1"/>
</dbReference>
<dbReference type="GO" id="GO:0003676">
    <property type="term" value="F:nucleic acid binding"/>
    <property type="evidence" value="ECO:0007669"/>
    <property type="project" value="InterPro"/>
</dbReference>
<dbReference type="OrthoDB" id="6378952at2759"/>
<evidence type="ECO:0000256" key="2">
    <source>
        <dbReference type="ARBA" id="ARBA00022723"/>
    </source>
</evidence>
<keyword evidence="3" id="KW-0863">Zinc-finger</keyword>
<dbReference type="Pfam" id="PF12171">
    <property type="entry name" value="zf-C2H2_jaz"/>
    <property type="match status" value="1"/>
</dbReference>
<dbReference type="KEGG" id="gsh:117367835"/>
<dbReference type="InterPro" id="IPR003604">
    <property type="entry name" value="Matrin/U1-like-C_Znf_C2H2"/>
</dbReference>
<feature type="region of interest" description="Disordered" evidence="6">
    <location>
        <begin position="420"/>
        <end position="447"/>
    </location>
</feature>
<comment type="subcellular location">
    <subcellularLocation>
        <location evidence="1">Nucleus</location>
    </subcellularLocation>
</comment>
<name>A0A6P8SK32_GEOSA</name>
<dbReference type="SUPFAM" id="SSF57667">
    <property type="entry name" value="beta-beta-alpha zinc fingers"/>
    <property type="match status" value="2"/>
</dbReference>
<keyword evidence="5" id="KW-0539">Nucleus</keyword>
<dbReference type="InterPro" id="IPR026811">
    <property type="entry name" value="CIZ1"/>
</dbReference>
<dbReference type="SMART" id="SM00451">
    <property type="entry name" value="ZnF_U1"/>
    <property type="match status" value="3"/>
</dbReference>
<dbReference type="AlphaFoldDB" id="A0A6P8SK32"/>
<feature type="domain" description="Matrin-type" evidence="7">
    <location>
        <begin position="519"/>
        <end position="550"/>
    </location>
</feature>
<dbReference type="CTD" id="25792"/>
<dbReference type="Pfam" id="PF23330">
    <property type="entry name" value="zf-C2H2_14"/>
    <property type="match status" value="1"/>
</dbReference>
<feature type="region of interest" description="Disordered" evidence="6">
    <location>
        <begin position="134"/>
        <end position="215"/>
    </location>
</feature>
<gene>
    <name evidence="9" type="primary">CIZ1</name>
</gene>
<evidence type="ECO:0000256" key="5">
    <source>
        <dbReference type="ARBA" id="ARBA00023242"/>
    </source>
</evidence>
<feature type="region of interest" description="Disordered" evidence="6">
    <location>
        <begin position="635"/>
        <end position="677"/>
    </location>
</feature>
<dbReference type="Gene3D" id="3.30.160.60">
    <property type="entry name" value="Classic Zinc Finger"/>
    <property type="match status" value="1"/>
</dbReference>
<sequence>MRLLLIVLREMFNPLLQQQQLLRLQQILQPQQPAQQHGARVLQPVHQPRQLLNLQNTNQMTLLNSNPVLQQTLLRQHMQGNFQGLNIASPVLQQFFPQASQRSLLGPPPVGFTGNPLCFSFPFQQQNRIYQKDYQRTSDRKRKLGQESLSQAKGIEEQEEEEHEGEDSQALPESKDNASSAKGGEARGESSADDGSEPALKQPKSLEKGVESPEQMPTMICPAEEEDMSAGNCSMEEHENGSCPEKRRVSLESKISEVPSVGSSLKVTIQQSSESRAISTAALKPGHQSKEMDGTSKSILHFGPTFYCYICKSNCSSQQSFQSHMATAEHQQRFLEIQNISNACLVTLMPTRKESLQTFIDSDGTKRFFPQRWCNTCQLYFSGDLIKHRRTQEHKLAKHSLRPFCTICSRHFKTPRKFVEHMKSPEHKQKAQEARLGEKEPGSPEDPDELITVDAVGCFEDDEEEEGSEDDAKYLFPDDTSVTQLVTGKEMPVQDCEGNEGYCSDTVYGPDFVVPVTGYLCRLCHKFYPHDSAARLAHCKSWMHFQNIQKYKAAKNQGKAPQLQSSSLALTGASTLVPASQSQSRKLLPANVKEVKGTNQSALEKVACLLELPITGMKTPASNEDEMSGVLVLEDDTENDSTSTCEDSSLPISVPIEDITAKQSQIKEQANTETEEI</sequence>
<evidence type="ECO:0000256" key="3">
    <source>
        <dbReference type="ARBA" id="ARBA00022771"/>
    </source>
</evidence>
<dbReference type="GO" id="GO:0005634">
    <property type="term" value="C:nucleus"/>
    <property type="evidence" value="ECO:0007669"/>
    <property type="project" value="UniProtKB-SubCell"/>
</dbReference>
<accession>A0A6P8SK32</accession>
<dbReference type="PANTHER" id="PTHR15491">
    <property type="match status" value="1"/>
</dbReference>
<dbReference type="Proteomes" id="UP000515159">
    <property type="component" value="Chromosome 10"/>
</dbReference>
<feature type="compositionally biased region" description="Polar residues" evidence="6">
    <location>
        <begin position="640"/>
        <end position="651"/>
    </location>
</feature>
<dbReference type="InterPro" id="IPR000690">
    <property type="entry name" value="Matrin/U1-C_Znf_C2H2"/>
</dbReference>
<dbReference type="InterPro" id="IPR022755">
    <property type="entry name" value="Znf_C2H2_jaz"/>
</dbReference>
<dbReference type="InterPro" id="IPR036236">
    <property type="entry name" value="Znf_C2H2_sf"/>
</dbReference>
<keyword evidence="4" id="KW-0862">Zinc</keyword>
<keyword evidence="8" id="KW-1185">Reference proteome</keyword>
<feature type="compositionally biased region" description="Basic and acidic residues" evidence="6">
    <location>
        <begin position="420"/>
        <end position="442"/>
    </location>
</feature>
<protein>
    <submittedName>
        <fullName evidence="9">Cip1-interacting zinc finger protein isoform X1</fullName>
    </submittedName>
</protein>
<feature type="compositionally biased region" description="Acidic residues" evidence="6">
    <location>
        <begin position="157"/>
        <end position="167"/>
    </location>
</feature>
<dbReference type="PANTHER" id="PTHR15491:SF9">
    <property type="entry name" value="CIP1-INTERACTING ZINC FINGER PROTEIN"/>
    <property type="match status" value="1"/>
</dbReference>
<reference evidence="9" key="1">
    <citation type="submission" date="2025-08" db="UniProtKB">
        <authorList>
            <consortium name="RefSeq"/>
        </authorList>
    </citation>
    <scope>IDENTIFICATION</scope>
</reference>
<dbReference type="SMART" id="SM00355">
    <property type="entry name" value="ZnF_C2H2"/>
    <property type="match status" value="2"/>
</dbReference>
<dbReference type="InterPro" id="IPR013087">
    <property type="entry name" value="Znf_C2H2_type"/>
</dbReference>
<dbReference type="FunCoup" id="A0A6P8SK32">
    <property type="interactions" value="2533"/>
</dbReference>
<dbReference type="GO" id="GO:0008270">
    <property type="term" value="F:zinc ion binding"/>
    <property type="evidence" value="ECO:0007669"/>
    <property type="project" value="UniProtKB-KW"/>
</dbReference>
<feature type="compositionally biased region" description="Polar residues" evidence="6">
    <location>
        <begin position="661"/>
        <end position="677"/>
    </location>
</feature>
<evidence type="ECO:0000256" key="1">
    <source>
        <dbReference type="ARBA" id="ARBA00004123"/>
    </source>
</evidence>
<organism evidence="8 9">
    <name type="scientific">Geotrypetes seraphini</name>
    <name type="common">Gaboon caecilian</name>
    <name type="synonym">Caecilia seraphini</name>
    <dbReference type="NCBI Taxonomy" id="260995"/>
    <lineage>
        <taxon>Eukaryota</taxon>
        <taxon>Metazoa</taxon>
        <taxon>Chordata</taxon>
        <taxon>Craniata</taxon>
        <taxon>Vertebrata</taxon>
        <taxon>Euteleostomi</taxon>
        <taxon>Amphibia</taxon>
        <taxon>Gymnophiona</taxon>
        <taxon>Geotrypetes</taxon>
    </lineage>
</organism>
<dbReference type="PROSITE" id="PS50171">
    <property type="entry name" value="ZF_MATRIN"/>
    <property type="match status" value="1"/>
</dbReference>
<evidence type="ECO:0000256" key="6">
    <source>
        <dbReference type="SAM" id="MobiDB-lite"/>
    </source>
</evidence>
<evidence type="ECO:0000259" key="7">
    <source>
        <dbReference type="PROSITE" id="PS50171"/>
    </source>
</evidence>
<proteinExistence type="predicted"/>